<keyword evidence="3" id="KW-1185">Reference proteome</keyword>
<reference evidence="3" key="1">
    <citation type="journal article" date="2019" name="Int. J. Syst. Evol. Microbiol.">
        <title>The Global Catalogue of Microorganisms (GCM) 10K type strain sequencing project: providing services to taxonomists for standard genome sequencing and annotation.</title>
        <authorList>
            <consortium name="The Broad Institute Genomics Platform"/>
            <consortium name="The Broad Institute Genome Sequencing Center for Infectious Disease"/>
            <person name="Wu L."/>
            <person name="Ma J."/>
        </authorList>
    </citation>
    <scope>NUCLEOTIDE SEQUENCE [LARGE SCALE GENOMIC DNA]</scope>
    <source>
        <strain evidence="3">KCTC 52141</strain>
    </source>
</reference>
<sequence length="128" mass="14655">MNPGKLIKIIALVELVAALPWHGVYLFGWYARRETEFDPWMIFFTIEGICFMLFPLLSVVGAFVNKKWVYYTLMVFPVLAFIHGISAIPYLSHIAPIGRWRTLVLVVINGGLIIYINKLRKGPVPQYA</sequence>
<accession>A0ABV7HTF3</accession>
<dbReference type="RefSeq" id="WP_382417089.1">
    <property type="nucleotide sequence ID" value="NZ_AP031500.1"/>
</dbReference>
<evidence type="ECO:0000256" key="1">
    <source>
        <dbReference type="SAM" id="Phobius"/>
    </source>
</evidence>
<keyword evidence="1" id="KW-0812">Transmembrane</keyword>
<proteinExistence type="predicted"/>
<keyword evidence="1" id="KW-1133">Transmembrane helix</keyword>
<organism evidence="2 3">
    <name type="scientific">Gilvimarinus japonicus</name>
    <dbReference type="NCBI Taxonomy" id="1796469"/>
    <lineage>
        <taxon>Bacteria</taxon>
        <taxon>Pseudomonadati</taxon>
        <taxon>Pseudomonadota</taxon>
        <taxon>Gammaproteobacteria</taxon>
        <taxon>Cellvibrionales</taxon>
        <taxon>Cellvibrionaceae</taxon>
        <taxon>Gilvimarinus</taxon>
    </lineage>
</organism>
<dbReference type="Proteomes" id="UP001595548">
    <property type="component" value="Unassembled WGS sequence"/>
</dbReference>
<gene>
    <name evidence="2" type="ORF">ACFOEB_12515</name>
</gene>
<evidence type="ECO:0000313" key="3">
    <source>
        <dbReference type="Proteomes" id="UP001595548"/>
    </source>
</evidence>
<name>A0ABV7HTF3_9GAMM</name>
<dbReference type="EMBL" id="JBHRTL010000020">
    <property type="protein sequence ID" value="MFC3156028.1"/>
    <property type="molecule type" value="Genomic_DNA"/>
</dbReference>
<feature type="transmembrane region" description="Helical" evidence="1">
    <location>
        <begin position="6"/>
        <end position="28"/>
    </location>
</feature>
<protein>
    <submittedName>
        <fullName evidence="2">Uncharacterized protein</fullName>
    </submittedName>
</protein>
<feature type="transmembrane region" description="Helical" evidence="1">
    <location>
        <begin position="100"/>
        <end position="117"/>
    </location>
</feature>
<keyword evidence="1" id="KW-0472">Membrane</keyword>
<evidence type="ECO:0000313" key="2">
    <source>
        <dbReference type="EMBL" id="MFC3156028.1"/>
    </source>
</evidence>
<feature type="transmembrane region" description="Helical" evidence="1">
    <location>
        <begin position="68"/>
        <end position="88"/>
    </location>
</feature>
<comment type="caution">
    <text evidence="2">The sequence shown here is derived from an EMBL/GenBank/DDBJ whole genome shotgun (WGS) entry which is preliminary data.</text>
</comment>
<feature type="transmembrane region" description="Helical" evidence="1">
    <location>
        <begin position="40"/>
        <end position="62"/>
    </location>
</feature>